<dbReference type="EMBL" id="MLAW01000015">
    <property type="protein sequence ID" value="OJJ25622.1"/>
    <property type="molecule type" value="Genomic_DNA"/>
</dbReference>
<evidence type="ECO:0000313" key="2">
    <source>
        <dbReference type="Proteomes" id="UP000183940"/>
    </source>
</evidence>
<gene>
    <name evidence="1" type="ORF">BI308_10775</name>
</gene>
<dbReference type="STRING" id="1925591.BI308_10775"/>
<keyword evidence="2" id="KW-1185">Reference proteome</keyword>
<name>A0A1L9QSJ6_9CYAN</name>
<protein>
    <submittedName>
        <fullName evidence="1">Uncharacterized protein</fullName>
    </submittedName>
</protein>
<proteinExistence type="predicted"/>
<reference evidence="1" key="1">
    <citation type="submission" date="2016-10" db="EMBL/GenBank/DDBJ databases">
        <title>CRISPR-Cas defence system in Roseofilum reptotaenium: evidence of a bacteriophage-cyanobacterium arms race in the coral black band disease.</title>
        <authorList>
            <person name="Buerger P."/>
            <person name="Wood-Charlson E.M."/>
            <person name="Weynberg K.D."/>
            <person name="Willis B."/>
            <person name="Van Oppen M.J."/>
        </authorList>
    </citation>
    <scope>NUCLEOTIDE SEQUENCE [LARGE SCALE GENOMIC DNA]</scope>
    <source>
        <strain evidence="1">AO1-A</strain>
    </source>
</reference>
<organism evidence="1 2">
    <name type="scientific">Roseofilum reptotaenium AO1-A</name>
    <dbReference type="NCBI Taxonomy" id="1925591"/>
    <lineage>
        <taxon>Bacteria</taxon>
        <taxon>Bacillati</taxon>
        <taxon>Cyanobacteriota</taxon>
        <taxon>Cyanophyceae</taxon>
        <taxon>Desertifilales</taxon>
        <taxon>Desertifilaceae</taxon>
        <taxon>Roseofilum</taxon>
    </lineage>
</organism>
<comment type="caution">
    <text evidence="1">The sequence shown here is derived from an EMBL/GenBank/DDBJ whole genome shotgun (WGS) entry which is preliminary data.</text>
</comment>
<accession>A0A1L9QSJ6</accession>
<dbReference type="AlphaFoldDB" id="A0A1L9QSJ6"/>
<sequence length="81" mass="9408">MNELESTLNKSKLERKLQALDWMVSPVINLIAESVVLYSIDEITVPNLRDPDDNILLVLEAYQGISMMTAKDFWQRYFESN</sequence>
<dbReference type="Proteomes" id="UP000183940">
    <property type="component" value="Unassembled WGS sequence"/>
</dbReference>
<evidence type="ECO:0000313" key="1">
    <source>
        <dbReference type="EMBL" id="OJJ25622.1"/>
    </source>
</evidence>